<keyword evidence="3" id="KW-1185">Reference proteome</keyword>
<sequence length="140" mass="15806">MHPKNSIAPPGAQQLAPKRPYESCAGFDYYEVQAVYASEGFKVSYPGLLDETLAIELQGMLQPEVENNTVRIVWAAGWAQDFDRFLKMDERMTDMVRSVRSAERPGHEFLARLGQFGPYEGYAPQNGESESVARELEERS</sequence>
<comment type="caution">
    <text evidence="2">The sequence shown here is derived from an EMBL/GenBank/DDBJ whole genome shotgun (WGS) entry which is preliminary data.</text>
</comment>
<gene>
    <name evidence="2" type="ORF">M5G18_24530</name>
</gene>
<evidence type="ECO:0000256" key="1">
    <source>
        <dbReference type="SAM" id="MobiDB-lite"/>
    </source>
</evidence>
<protein>
    <submittedName>
        <fullName evidence="2">Uncharacterized protein</fullName>
    </submittedName>
</protein>
<evidence type="ECO:0000313" key="2">
    <source>
        <dbReference type="EMBL" id="MDD1127779.1"/>
    </source>
</evidence>
<reference evidence="2" key="1">
    <citation type="submission" date="2022-05" db="EMBL/GenBank/DDBJ databases">
        <title>Novel Pseudomonas spp. Isolated from a Rainbow Trout Aquaculture Facility.</title>
        <authorList>
            <person name="Testerman T."/>
            <person name="Graf J."/>
        </authorList>
    </citation>
    <scope>NUCLEOTIDE SEQUENCE</scope>
    <source>
        <strain evidence="2">ID386</strain>
    </source>
</reference>
<accession>A0ABT5PV38</accession>
<organism evidence="2 3">
    <name type="scientific">Pseudomonas aphyarum</name>
    <dbReference type="NCBI Taxonomy" id="2942629"/>
    <lineage>
        <taxon>Bacteria</taxon>
        <taxon>Pseudomonadati</taxon>
        <taxon>Pseudomonadota</taxon>
        <taxon>Gammaproteobacteria</taxon>
        <taxon>Pseudomonadales</taxon>
        <taxon>Pseudomonadaceae</taxon>
        <taxon>Pseudomonas</taxon>
    </lineage>
</organism>
<proteinExistence type="predicted"/>
<evidence type="ECO:0000313" key="3">
    <source>
        <dbReference type="Proteomes" id="UP001150531"/>
    </source>
</evidence>
<dbReference type="EMBL" id="JAMDGS010000016">
    <property type="protein sequence ID" value="MDD1127779.1"/>
    <property type="molecule type" value="Genomic_DNA"/>
</dbReference>
<feature type="region of interest" description="Disordered" evidence="1">
    <location>
        <begin position="117"/>
        <end position="140"/>
    </location>
</feature>
<dbReference type="RefSeq" id="WP_273898264.1">
    <property type="nucleotide sequence ID" value="NZ_JAMDGS010000016.1"/>
</dbReference>
<dbReference type="Proteomes" id="UP001150531">
    <property type="component" value="Unassembled WGS sequence"/>
</dbReference>
<name>A0ABT5PV38_9PSED</name>
<feature type="compositionally biased region" description="Basic and acidic residues" evidence="1">
    <location>
        <begin position="131"/>
        <end position="140"/>
    </location>
</feature>